<feature type="binding site" evidence="7">
    <location>
        <position position="26"/>
    </location>
    <ligand>
        <name>glyoxylate</name>
        <dbReference type="ChEBI" id="CHEBI:36655"/>
    </ligand>
</feature>
<protein>
    <submittedName>
        <fullName evidence="9">Alpha-hydroxy-acid oxidizing enzyme</fullName>
        <ecNumber evidence="9">1.1.2.3</ecNumber>
    </submittedName>
</protein>
<feature type="binding site" evidence="7">
    <location>
        <position position="279"/>
    </location>
    <ligand>
        <name>glyoxylate</name>
        <dbReference type="ChEBI" id="CHEBI:36655"/>
    </ligand>
</feature>
<dbReference type="NCBIfam" id="NF008398">
    <property type="entry name" value="PRK11197.1"/>
    <property type="match status" value="1"/>
</dbReference>
<dbReference type="CDD" id="cd02809">
    <property type="entry name" value="alpha_hydroxyacid_oxid_FMN"/>
    <property type="match status" value="1"/>
</dbReference>
<dbReference type="Proteomes" id="UP000462066">
    <property type="component" value="Unassembled WGS sequence"/>
</dbReference>
<evidence type="ECO:0000256" key="7">
    <source>
        <dbReference type="PIRSR" id="PIRSR000138-2"/>
    </source>
</evidence>
<evidence type="ECO:0000256" key="3">
    <source>
        <dbReference type="ARBA" id="ARBA00022643"/>
    </source>
</evidence>
<dbReference type="InterPro" id="IPR012133">
    <property type="entry name" value="Alpha-hydoxy_acid_DH_FMN"/>
</dbReference>
<feature type="binding site" evidence="7">
    <location>
        <begin position="79"/>
        <end position="81"/>
    </location>
    <ligand>
        <name>FMN</name>
        <dbReference type="ChEBI" id="CHEBI:58210"/>
    </ligand>
</feature>
<name>A0A7V8K818_9GAMM</name>
<comment type="similarity">
    <text evidence="5">Belongs to the FMN-dependent alpha-hydroxy acid dehydrogenase family.</text>
</comment>
<keyword evidence="10" id="KW-1185">Reference proteome</keyword>
<dbReference type="PIRSF" id="PIRSF000138">
    <property type="entry name" value="Al-hdrx_acd_dh"/>
    <property type="match status" value="1"/>
</dbReference>
<feature type="active site" description="Proton acceptor" evidence="6">
    <location>
        <position position="276"/>
    </location>
</feature>
<sequence length="386" mass="41912">MAEPITCVEDLRRLAKRRVPRAFFEYADRGAYDETTLRDNRAALEAIRLRQRVMIDVDRRTLATTLAGQPASLPLAIAPTGLTGLQHGAGEILGARAAARAGVPFCLSTMSICSIEQVRAASPEPFWFQVYVMRDRGFARELIQRAADARCPVLMLTADLTVQGQRHREIKNGLTVPPRLTLHNLLDIAGKPRWAWSVLRAPGRSFGNLHGRIGGDSLSTLAQWIARQFDPTLNWSDLEWIRALWPGKLVLKGILDPEDARLAAEHGVDALVVSNHGGRQLDGAPASIHMLPRVVEAVGGRCEVMFDGGVTSGQSLLKALALGARGALIGKAFLYGLGAMGEAGVDYAIDIIRRELDVSMALTGQTDARRIGPDILLKADGSPWLA</sequence>
<organism evidence="9 10">
    <name type="scientific">Pseudoxanthomonas broegbernensis</name>
    <dbReference type="NCBI Taxonomy" id="83619"/>
    <lineage>
        <taxon>Bacteria</taxon>
        <taxon>Pseudomonadati</taxon>
        <taxon>Pseudomonadota</taxon>
        <taxon>Gammaproteobacteria</taxon>
        <taxon>Lysobacterales</taxon>
        <taxon>Lysobacteraceae</taxon>
        <taxon>Pseudoxanthomonas</taxon>
    </lineage>
</organism>
<feature type="binding site" evidence="7">
    <location>
        <position position="157"/>
    </location>
    <ligand>
        <name>FMN</name>
        <dbReference type="ChEBI" id="CHEBI:58210"/>
    </ligand>
</feature>
<accession>A0A7V8K818</accession>
<keyword evidence="2 7" id="KW-0285">Flavoprotein</keyword>
<feature type="binding site" evidence="7">
    <location>
        <position position="274"/>
    </location>
    <ligand>
        <name>FMN</name>
        <dbReference type="ChEBI" id="CHEBI:58210"/>
    </ligand>
</feature>
<dbReference type="PANTHER" id="PTHR10578">
    <property type="entry name" value="S -2-HYDROXY-ACID OXIDASE-RELATED"/>
    <property type="match status" value="1"/>
</dbReference>
<evidence type="ECO:0000256" key="2">
    <source>
        <dbReference type="ARBA" id="ARBA00022630"/>
    </source>
</evidence>
<dbReference type="Gene3D" id="3.20.20.70">
    <property type="entry name" value="Aldolase class I"/>
    <property type="match status" value="1"/>
</dbReference>
<dbReference type="GO" id="GO:0009060">
    <property type="term" value="P:aerobic respiration"/>
    <property type="evidence" value="ECO:0007669"/>
    <property type="project" value="TreeGrafter"/>
</dbReference>
<dbReference type="InterPro" id="IPR037396">
    <property type="entry name" value="FMN_HAD"/>
</dbReference>
<comment type="cofactor">
    <cofactor evidence="1">
        <name>FMN</name>
        <dbReference type="ChEBI" id="CHEBI:58210"/>
    </cofactor>
</comment>
<keyword evidence="3 7" id="KW-0288">FMN</keyword>
<dbReference type="PROSITE" id="PS00557">
    <property type="entry name" value="FMN_HYDROXY_ACID_DH_1"/>
    <property type="match status" value="1"/>
</dbReference>
<feature type="binding site" evidence="7">
    <location>
        <position position="131"/>
    </location>
    <ligand>
        <name>glyoxylate</name>
        <dbReference type="ChEBI" id="CHEBI:36655"/>
    </ligand>
</feature>
<evidence type="ECO:0000256" key="5">
    <source>
        <dbReference type="ARBA" id="ARBA00024042"/>
    </source>
</evidence>
<dbReference type="Pfam" id="PF01070">
    <property type="entry name" value="FMN_dh"/>
    <property type="match status" value="1"/>
</dbReference>
<feature type="binding site" evidence="7">
    <location>
        <position position="166"/>
    </location>
    <ligand>
        <name>glyoxylate</name>
        <dbReference type="ChEBI" id="CHEBI:36655"/>
    </ligand>
</feature>
<gene>
    <name evidence="9" type="primary">lldD</name>
    <name evidence="9" type="ORF">B1992_00190</name>
</gene>
<dbReference type="InterPro" id="IPR000262">
    <property type="entry name" value="FMN-dep_DH"/>
</dbReference>
<dbReference type="PROSITE" id="PS51349">
    <property type="entry name" value="FMN_HYDROXY_ACID_DH_2"/>
    <property type="match status" value="1"/>
</dbReference>
<dbReference type="GO" id="GO:0005886">
    <property type="term" value="C:plasma membrane"/>
    <property type="evidence" value="ECO:0007669"/>
    <property type="project" value="TreeGrafter"/>
</dbReference>
<dbReference type="SUPFAM" id="SSF51395">
    <property type="entry name" value="FMN-linked oxidoreductases"/>
    <property type="match status" value="1"/>
</dbReference>
<dbReference type="GO" id="GO:0010181">
    <property type="term" value="F:FMN binding"/>
    <property type="evidence" value="ECO:0007669"/>
    <property type="project" value="InterPro"/>
</dbReference>
<dbReference type="InterPro" id="IPR013785">
    <property type="entry name" value="Aldolase_TIM"/>
</dbReference>
<feature type="binding site" evidence="7">
    <location>
        <position position="108"/>
    </location>
    <ligand>
        <name>FMN</name>
        <dbReference type="ChEBI" id="CHEBI:58210"/>
    </ligand>
</feature>
<dbReference type="AlphaFoldDB" id="A0A7V8K818"/>
<reference evidence="9 10" key="1">
    <citation type="submission" date="2017-10" db="EMBL/GenBank/DDBJ databases">
        <title>Whole genome sequencing of Pseudoxanthomonas broegbernensis DSM 12573(T).</title>
        <authorList>
            <person name="Kumar S."/>
            <person name="Bansal K."/>
            <person name="Kaur A."/>
            <person name="Patil P."/>
            <person name="Sharma S."/>
            <person name="Patil P.B."/>
        </authorList>
    </citation>
    <scope>NUCLEOTIDE SEQUENCE [LARGE SCALE GENOMIC DNA]</scope>
    <source>
        <strain evidence="9 10">DSM 12573</strain>
    </source>
</reference>
<dbReference type="FunFam" id="3.20.20.70:FF:000029">
    <property type="entry name" value="L-lactate dehydrogenase"/>
    <property type="match status" value="1"/>
</dbReference>
<evidence type="ECO:0000313" key="9">
    <source>
        <dbReference type="EMBL" id="KAF1687904.1"/>
    </source>
</evidence>
<dbReference type="RefSeq" id="WP_162309451.1">
    <property type="nucleotide sequence ID" value="NZ_JACHGU010000003.1"/>
</dbReference>
<comment type="caution">
    <text evidence="9">The sequence shown here is derived from an EMBL/GenBank/DDBJ whole genome shotgun (WGS) entry which is preliminary data.</text>
</comment>
<dbReference type="InterPro" id="IPR008259">
    <property type="entry name" value="FMN_hydac_DH_AS"/>
</dbReference>
<feature type="domain" description="FMN hydroxy acid dehydrogenase" evidence="8">
    <location>
        <begin position="1"/>
        <end position="381"/>
    </location>
</feature>
<evidence type="ECO:0000313" key="10">
    <source>
        <dbReference type="Proteomes" id="UP000462066"/>
    </source>
</evidence>
<dbReference type="EC" id="1.1.2.3" evidence="9"/>
<dbReference type="EMBL" id="MWIP01000001">
    <property type="protein sequence ID" value="KAF1687904.1"/>
    <property type="molecule type" value="Genomic_DNA"/>
</dbReference>
<evidence type="ECO:0000259" key="8">
    <source>
        <dbReference type="PROSITE" id="PS51349"/>
    </source>
</evidence>
<evidence type="ECO:0000256" key="6">
    <source>
        <dbReference type="PIRSR" id="PIRSR000138-1"/>
    </source>
</evidence>
<evidence type="ECO:0000256" key="1">
    <source>
        <dbReference type="ARBA" id="ARBA00001917"/>
    </source>
</evidence>
<keyword evidence="4 9" id="KW-0560">Oxidoreductase</keyword>
<feature type="binding site" evidence="7">
    <location>
        <position position="276"/>
    </location>
    <ligand>
        <name>glyoxylate</name>
        <dbReference type="ChEBI" id="CHEBI:36655"/>
    </ligand>
</feature>
<dbReference type="GO" id="GO:0004460">
    <property type="term" value="F:L-lactate dehydrogenase (cytochrome) activity"/>
    <property type="evidence" value="ECO:0007669"/>
    <property type="project" value="UniProtKB-EC"/>
</dbReference>
<dbReference type="GO" id="GO:0004459">
    <property type="term" value="F:L-lactate dehydrogenase (NAD+) activity"/>
    <property type="evidence" value="ECO:0007669"/>
    <property type="project" value="TreeGrafter"/>
</dbReference>
<dbReference type="PANTHER" id="PTHR10578:SF107">
    <property type="entry name" value="2-HYDROXYACID OXIDASE 1"/>
    <property type="match status" value="1"/>
</dbReference>
<feature type="binding site" evidence="7">
    <location>
        <position position="129"/>
    </location>
    <ligand>
        <name>FMN</name>
        <dbReference type="ChEBI" id="CHEBI:58210"/>
    </ligand>
</feature>
<proteinExistence type="inferred from homology"/>
<evidence type="ECO:0000256" key="4">
    <source>
        <dbReference type="ARBA" id="ARBA00023002"/>
    </source>
</evidence>
<feature type="binding site" evidence="7">
    <location>
        <position position="252"/>
    </location>
    <ligand>
        <name>FMN</name>
        <dbReference type="ChEBI" id="CHEBI:58210"/>
    </ligand>
</feature>